<dbReference type="Gene3D" id="1.10.287.1490">
    <property type="match status" value="1"/>
</dbReference>
<evidence type="ECO:0000313" key="2">
    <source>
        <dbReference type="EMBL" id="CAE6513761.1"/>
    </source>
</evidence>
<proteinExistence type="predicted"/>
<name>A0A8H3D745_9AGAM</name>
<evidence type="ECO:0000256" key="1">
    <source>
        <dbReference type="SAM" id="Coils"/>
    </source>
</evidence>
<protein>
    <submittedName>
        <fullName evidence="2">Uncharacterized protein</fullName>
    </submittedName>
</protein>
<reference evidence="2" key="1">
    <citation type="submission" date="2021-01" db="EMBL/GenBank/DDBJ databases">
        <authorList>
            <person name="Kaushik A."/>
        </authorList>
    </citation>
    <scope>NUCLEOTIDE SEQUENCE</scope>
    <source>
        <strain evidence="2">AG2-2IIIB</strain>
    </source>
</reference>
<keyword evidence="1" id="KW-0175">Coiled coil</keyword>
<dbReference type="EMBL" id="CAJMWT010006178">
    <property type="protein sequence ID" value="CAE6513761.1"/>
    <property type="molecule type" value="Genomic_DNA"/>
</dbReference>
<organism evidence="2 3">
    <name type="scientific">Rhizoctonia solani</name>
    <dbReference type="NCBI Taxonomy" id="456999"/>
    <lineage>
        <taxon>Eukaryota</taxon>
        <taxon>Fungi</taxon>
        <taxon>Dikarya</taxon>
        <taxon>Basidiomycota</taxon>
        <taxon>Agaricomycotina</taxon>
        <taxon>Agaricomycetes</taxon>
        <taxon>Cantharellales</taxon>
        <taxon>Ceratobasidiaceae</taxon>
        <taxon>Rhizoctonia</taxon>
    </lineage>
</organism>
<sequence>MYNHKNPTTISILNSDDSGEEIPSALLAVRKGDFEAKMELVNKELAERQEKIASQDRELSQLRDELSSAKGKLSELHNLLYQRDETIHQLQQHLKSKEEALGHAYKMNEESANLRSQHKLMESKFLQQQAETATLQSKMDRVEYLMSQMMCKSGGDTGTSDAD</sequence>
<gene>
    <name evidence="2" type="ORF">RDB_LOCUS156274</name>
</gene>
<comment type="caution">
    <text evidence="2">The sequence shown here is derived from an EMBL/GenBank/DDBJ whole genome shotgun (WGS) entry which is preliminary data.</text>
</comment>
<dbReference type="Proteomes" id="UP000663843">
    <property type="component" value="Unassembled WGS sequence"/>
</dbReference>
<feature type="coiled-coil region" evidence="1">
    <location>
        <begin position="38"/>
        <end position="79"/>
    </location>
</feature>
<accession>A0A8H3D745</accession>
<evidence type="ECO:0000313" key="3">
    <source>
        <dbReference type="Proteomes" id="UP000663843"/>
    </source>
</evidence>
<dbReference type="AlphaFoldDB" id="A0A8H3D745"/>